<dbReference type="InterPro" id="IPR031569">
    <property type="entry name" value="ApeC"/>
</dbReference>
<dbReference type="Pfam" id="PF16977">
    <property type="entry name" value="ApeC"/>
    <property type="match status" value="1"/>
</dbReference>
<dbReference type="PANTHER" id="PTHR19324">
    <property type="entry name" value="PERFORIN-LIKE PROTEIN 1"/>
    <property type="match status" value="1"/>
</dbReference>
<feature type="domain" description="Apextrin C-terminal" evidence="2">
    <location>
        <begin position="7"/>
        <end position="131"/>
    </location>
</feature>
<feature type="region of interest" description="Disordered" evidence="1">
    <location>
        <begin position="44"/>
        <end position="70"/>
    </location>
</feature>
<accession>A0ABM0KAU8</accession>
<protein>
    <submittedName>
        <fullName evidence="4">Uncharacterized protein LOC101864043</fullName>
    </submittedName>
</protein>
<proteinExistence type="predicted"/>
<dbReference type="PANTHER" id="PTHR19324:SF33">
    <property type="entry name" value="MUCIN-5AC"/>
    <property type="match status" value="1"/>
</dbReference>
<evidence type="ECO:0000259" key="2">
    <source>
        <dbReference type="Pfam" id="PF16977"/>
    </source>
</evidence>
<dbReference type="Proteomes" id="UP000694888">
    <property type="component" value="Unplaced"/>
</dbReference>
<organism evidence="3 4">
    <name type="scientific">Aplysia californica</name>
    <name type="common">California sea hare</name>
    <dbReference type="NCBI Taxonomy" id="6500"/>
    <lineage>
        <taxon>Eukaryota</taxon>
        <taxon>Metazoa</taxon>
        <taxon>Spiralia</taxon>
        <taxon>Lophotrochozoa</taxon>
        <taxon>Mollusca</taxon>
        <taxon>Gastropoda</taxon>
        <taxon>Heterobranchia</taxon>
        <taxon>Euthyneura</taxon>
        <taxon>Tectipleura</taxon>
        <taxon>Aplysiida</taxon>
        <taxon>Aplysioidea</taxon>
        <taxon>Aplysiidae</taxon>
        <taxon>Aplysia</taxon>
    </lineage>
</organism>
<sequence length="155" mass="17185">MDRSGRENYMYQYFCTVTTRSAGPLWPAGSYCINRKGDCPENFETGSQSTTCETTKSKSNSGGDFPSGSYSSSGQTMGFCCREDGNASIPVHLPTQKPFYLYRFGGKCQQVDGMVVLEESMTLHCHVTGHENVVPDGGRDGSPIYRVELCYYYRA</sequence>
<evidence type="ECO:0000313" key="3">
    <source>
        <dbReference type="Proteomes" id="UP000694888"/>
    </source>
</evidence>
<evidence type="ECO:0000313" key="4">
    <source>
        <dbReference type="RefSeq" id="XP_005113132.1"/>
    </source>
</evidence>
<reference evidence="4" key="1">
    <citation type="submission" date="2025-08" db="UniProtKB">
        <authorList>
            <consortium name="RefSeq"/>
        </authorList>
    </citation>
    <scope>IDENTIFICATION</scope>
</reference>
<dbReference type="RefSeq" id="XP_005113132.1">
    <property type="nucleotide sequence ID" value="XM_005113075.2"/>
</dbReference>
<dbReference type="GeneID" id="101864043"/>
<name>A0ABM0KAU8_APLCA</name>
<evidence type="ECO:0000256" key="1">
    <source>
        <dbReference type="SAM" id="MobiDB-lite"/>
    </source>
</evidence>
<gene>
    <name evidence="4" type="primary">LOC101864043</name>
</gene>
<keyword evidence="3" id="KW-1185">Reference proteome</keyword>